<evidence type="ECO:0000313" key="30">
    <source>
        <dbReference type="Proteomes" id="UP000246410"/>
    </source>
</evidence>
<accession>A0A317N6I0</accession>
<dbReference type="GO" id="GO:0022872">
    <property type="term" value="F:protein-N(PI)-phosphohistidine-mannitol phosphotransferase system transmembrane transporter activity"/>
    <property type="evidence" value="ECO:0007669"/>
    <property type="project" value="InterPro"/>
</dbReference>
<dbReference type="InterPro" id="IPR036095">
    <property type="entry name" value="PTS_EIIB-like_sf"/>
</dbReference>
<feature type="transmembrane region" description="Helical" evidence="25">
    <location>
        <begin position="267"/>
        <end position="288"/>
    </location>
</feature>
<dbReference type="PROSITE" id="PS51099">
    <property type="entry name" value="PTS_EIIB_TYPE_2"/>
    <property type="match status" value="1"/>
</dbReference>
<dbReference type="EMBL" id="QGTL01000012">
    <property type="protein sequence ID" value="PWV70612.1"/>
    <property type="molecule type" value="Genomic_DNA"/>
</dbReference>
<evidence type="ECO:0000256" key="2">
    <source>
        <dbReference type="ARBA" id="ARBA00002434"/>
    </source>
</evidence>
<comment type="function">
    <text evidence="2">The phosphoenolpyruvate-dependent sugar phosphotransferase system (sugar PTS), a major carbohydrate active transport system, catalyzes the phosphorylation of incoming sugar substrates concomitantly with their translocation across the cell membrane. The enzyme II CmtAB PTS system is involved in D-mannitol transport.</text>
</comment>
<keyword evidence="15" id="KW-0598">Phosphotransferase system</keyword>
<comment type="catalytic activity">
    <reaction evidence="1">
        <text>D-mannitol(out) + N(pros)-phospho-L-histidyl-[protein] = D-mannitol 1-phosphate(in) + L-histidyl-[protein]</text>
        <dbReference type="Rhea" id="RHEA:33363"/>
        <dbReference type="Rhea" id="RHEA-COMP:9745"/>
        <dbReference type="Rhea" id="RHEA-COMP:9746"/>
        <dbReference type="ChEBI" id="CHEBI:16899"/>
        <dbReference type="ChEBI" id="CHEBI:29979"/>
        <dbReference type="ChEBI" id="CHEBI:61381"/>
        <dbReference type="ChEBI" id="CHEBI:64837"/>
        <dbReference type="EC" id="2.7.1.197"/>
    </reaction>
</comment>
<keyword evidence="13" id="KW-0762">Sugar transport</keyword>
<keyword evidence="18 25" id="KW-1133">Transmembrane helix</keyword>
<dbReference type="PROSITE" id="PS51094">
    <property type="entry name" value="PTS_EIIA_TYPE_2"/>
    <property type="match status" value="1"/>
</dbReference>
<dbReference type="GO" id="GO:0009401">
    <property type="term" value="P:phosphoenolpyruvate-dependent sugar phosphotransferase system"/>
    <property type="evidence" value="ECO:0007669"/>
    <property type="project" value="UniProtKB-KW"/>
</dbReference>
<comment type="caution">
    <text evidence="29">The sequence shown here is derived from an EMBL/GenBank/DDBJ whole genome shotgun (WGS) entry which is preliminary data.</text>
</comment>
<dbReference type="GO" id="GO:0090563">
    <property type="term" value="F:protein-phosphocysteine-sugar phosphotransferase activity"/>
    <property type="evidence" value="ECO:0007669"/>
    <property type="project" value="TreeGrafter"/>
</dbReference>
<dbReference type="InterPro" id="IPR050893">
    <property type="entry name" value="Sugar_PTS"/>
</dbReference>
<dbReference type="InterPro" id="IPR013011">
    <property type="entry name" value="PTS_EIIB_2"/>
</dbReference>
<dbReference type="SUPFAM" id="SSF52794">
    <property type="entry name" value="PTS system IIB component-like"/>
    <property type="match status" value="1"/>
</dbReference>
<evidence type="ECO:0000259" key="28">
    <source>
        <dbReference type="PROSITE" id="PS51104"/>
    </source>
</evidence>
<dbReference type="EC" id="2.7.1.197" evidence="5"/>
<dbReference type="GO" id="GO:0005886">
    <property type="term" value="C:plasma membrane"/>
    <property type="evidence" value="ECO:0007669"/>
    <property type="project" value="UniProtKB-SubCell"/>
</dbReference>
<evidence type="ECO:0000313" key="29">
    <source>
        <dbReference type="EMBL" id="PWV70612.1"/>
    </source>
</evidence>
<dbReference type="PANTHER" id="PTHR30181">
    <property type="entry name" value="MANNITOL PERMEASE IIC COMPONENT"/>
    <property type="match status" value="1"/>
</dbReference>
<evidence type="ECO:0000256" key="9">
    <source>
        <dbReference type="ARBA" id="ARBA00022448"/>
    </source>
</evidence>
<evidence type="ECO:0000256" key="25">
    <source>
        <dbReference type="SAM" id="Phobius"/>
    </source>
</evidence>
<evidence type="ECO:0000256" key="16">
    <source>
        <dbReference type="ARBA" id="ARBA00022692"/>
    </source>
</evidence>
<dbReference type="PANTHER" id="PTHR30181:SF2">
    <property type="entry name" value="PTS SYSTEM MANNITOL-SPECIFIC EIICBA COMPONENT"/>
    <property type="match status" value="1"/>
</dbReference>
<proteinExistence type="predicted"/>
<feature type="domain" description="PTS EIIC type-2" evidence="28">
    <location>
        <begin position="19"/>
        <end position="368"/>
    </location>
</feature>
<dbReference type="RefSeq" id="WP_110040368.1">
    <property type="nucleotide sequence ID" value="NZ_QGTL01000012.1"/>
</dbReference>
<feature type="transmembrane region" description="Helical" evidence="25">
    <location>
        <begin position="21"/>
        <end position="45"/>
    </location>
</feature>
<organism evidence="29 30">
    <name type="scientific">Nocardia neocaledoniensis</name>
    <dbReference type="NCBI Taxonomy" id="236511"/>
    <lineage>
        <taxon>Bacteria</taxon>
        <taxon>Bacillati</taxon>
        <taxon>Actinomycetota</taxon>
        <taxon>Actinomycetes</taxon>
        <taxon>Mycobacteriales</taxon>
        <taxon>Nocardiaceae</taxon>
        <taxon>Nocardia</taxon>
    </lineage>
</organism>
<evidence type="ECO:0000259" key="27">
    <source>
        <dbReference type="PROSITE" id="PS51099"/>
    </source>
</evidence>
<keyword evidence="12" id="KW-0597">Phosphoprotein</keyword>
<dbReference type="InterPro" id="IPR016152">
    <property type="entry name" value="PTrfase/Anion_transptr"/>
</dbReference>
<dbReference type="Pfam" id="PF02378">
    <property type="entry name" value="PTS_EIIC"/>
    <property type="match status" value="1"/>
</dbReference>
<keyword evidence="9" id="KW-0813">Transport</keyword>
<evidence type="ECO:0000256" key="12">
    <source>
        <dbReference type="ARBA" id="ARBA00022553"/>
    </source>
</evidence>
<sequence length="649" mass="66956">MSVSPPEARTGLRVHVQRVGTFLSSMVMPNIGAFIAWGLLTALFIEKGWITSLTDAWGADSWVAEIGGWGAYEGGGIVSVMITYLLPILIGAQGGRLIYGTRGAVVGAIATMGVVAGAEVPMFLGAMIVGPLGGWLIKKLDGLWEHRIRPGFEMLVNNFSAGISGAVLAVFGFFGIGPVVTAFSDLASDVVDFLVEHSLLPLTSVFIEPAKVLFLNNAINHGILTPLGTNQAAETGKSILFLLEANPGPGLGLLLAFVVFGRGAAKASASGAAVIHVFGGIHEIYFPYVLMKPKLIVAVIAGGMTGVLINVVFDSGLRAPAAPGSILAVYAQTASGSYLGVTLSVIGATVVAFLIAAVLLRTDRAEAEPDLAAATATMEAMKGKRSIASTALRPAGRSAISTIVFACDAGMGSSAMGASVLRKRIRAAGFTEVSVVNQAIANLTDSYDLVVTHTDLAERARARTPSAVHVTVDNFMDSPAYGEIVEMLAGTADPGAGTREPELLAEESVVLAGRARDADGAIDEVGALLVAAGAVGPDYVAAMHEREHTVSTFMGNGLAIPHGTLAAKDGIRHSAIALARYPEPVEWNGHPVEFVLGIAAAGDDHLALLSRIATVFADAEQVDRLRSAATRAEIAAVLGAVDAPAGVAE</sequence>
<keyword evidence="16 25" id="KW-0812">Transmembrane</keyword>
<name>A0A317N6I0_9NOCA</name>
<keyword evidence="10" id="KW-1003">Cell membrane</keyword>
<feature type="transmembrane region" description="Helical" evidence="25">
    <location>
        <begin position="338"/>
        <end position="360"/>
    </location>
</feature>
<gene>
    <name evidence="29" type="ORF">DFR69_11231</name>
</gene>
<dbReference type="AlphaFoldDB" id="A0A317N6I0"/>
<evidence type="ECO:0000259" key="26">
    <source>
        <dbReference type="PROSITE" id="PS51094"/>
    </source>
</evidence>
<dbReference type="GO" id="GO:0016301">
    <property type="term" value="F:kinase activity"/>
    <property type="evidence" value="ECO:0007669"/>
    <property type="project" value="UniProtKB-KW"/>
</dbReference>
<reference evidence="29 30" key="1">
    <citation type="submission" date="2018-05" db="EMBL/GenBank/DDBJ databases">
        <title>Genomic Encyclopedia of Type Strains, Phase IV (KMG-IV): sequencing the most valuable type-strain genomes for metagenomic binning, comparative biology and taxonomic classification.</title>
        <authorList>
            <person name="Goeker M."/>
        </authorList>
    </citation>
    <scope>NUCLEOTIDE SEQUENCE [LARGE SCALE GENOMIC DNA]</scope>
    <source>
        <strain evidence="29 30">DSM 44717</strain>
    </source>
</reference>
<dbReference type="SUPFAM" id="SSF55804">
    <property type="entry name" value="Phoshotransferase/anion transport protein"/>
    <property type="match status" value="1"/>
</dbReference>
<evidence type="ECO:0000256" key="6">
    <source>
        <dbReference type="ARBA" id="ARBA00014783"/>
    </source>
</evidence>
<dbReference type="InterPro" id="IPR013014">
    <property type="entry name" value="PTS_EIIC_2"/>
</dbReference>
<feature type="domain" description="PTS EIIA type-2" evidence="26">
    <location>
        <begin position="502"/>
        <end position="641"/>
    </location>
</feature>
<dbReference type="Gene3D" id="3.40.50.2300">
    <property type="match status" value="1"/>
</dbReference>
<feature type="transmembrane region" description="Helical" evidence="25">
    <location>
        <begin position="69"/>
        <end position="90"/>
    </location>
</feature>
<dbReference type="InterPro" id="IPR002178">
    <property type="entry name" value="PTS_EIIA_type-2_dom"/>
</dbReference>
<feature type="transmembrane region" description="Helical" evidence="25">
    <location>
        <begin position="97"/>
        <end position="116"/>
    </location>
</feature>
<dbReference type="InterPro" id="IPR003352">
    <property type="entry name" value="PTS_EIIC"/>
</dbReference>
<evidence type="ECO:0000256" key="19">
    <source>
        <dbReference type="ARBA" id="ARBA00023136"/>
    </source>
</evidence>
<evidence type="ECO:0000256" key="15">
    <source>
        <dbReference type="ARBA" id="ARBA00022683"/>
    </source>
</evidence>
<evidence type="ECO:0000256" key="20">
    <source>
        <dbReference type="ARBA" id="ARBA00029908"/>
    </source>
</evidence>
<feature type="transmembrane region" description="Helical" evidence="25">
    <location>
        <begin position="295"/>
        <end position="313"/>
    </location>
</feature>
<comment type="subcellular location">
    <subcellularLocation>
        <location evidence="3">Cell inner membrane</location>
        <topology evidence="3">Multi-pass membrane protein</topology>
    </subcellularLocation>
</comment>
<evidence type="ECO:0000256" key="8">
    <source>
        <dbReference type="ARBA" id="ARBA00021825"/>
    </source>
</evidence>
<feature type="domain" description="PTS EIIB type-2" evidence="27">
    <location>
        <begin position="401"/>
        <end position="493"/>
    </location>
</feature>
<evidence type="ECO:0000256" key="10">
    <source>
        <dbReference type="ARBA" id="ARBA00022475"/>
    </source>
</evidence>
<dbReference type="InterPro" id="IPR029503">
    <property type="entry name" value="PTS_EIIB_mannitol"/>
</dbReference>
<evidence type="ECO:0000256" key="14">
    <source>
        <dbReference type="ARBA" id="ARBA00022679"/>
    </source>
</evidence>
<evidence type="ECO:0000256" key="24">
    <source>
        <dbReference type="ARBA" id="ARBA00033349"/>
    </source>
</evidence>
<evidence type="ECO:0000256" key="23">
    <source>
        <dbReference type="ARBA" id="ARBA00030962"/>
    </source>
</evidence>
<keyword evidence="14" id="KW-0808">Transferase</keyword>
<evidence type="ECO:0000256" key="13">
    <source>
        <dbReference type="ARBA" id="ARBA00022597"/>
    </source>
</evidence>
<dbReference type="InterPro" id="IPR003501">
    <property type="entry name" value="PTS_EIIB_2/3"/>
</dbReference>
<keyword evidence="30" id="KW-1185">Reference proteome</keyword>
<comment type="subunit">
    <text evidence="4">Homodimer.</text>
</comment>
<evidence type="ECO:0000256" key="3">
    <source>
        <dbReference type="ARBA" id="ARBA00004429"/>
    </source>
</evidence>
<evidence type="ECO:0000256" key="21">
    <source>
        <dbReference type="ARBA" id="ARBA00030684"/>
    </source>
</evidence>
<feature type="transmembrane region" description="Helical" evidence="25">
    <location>
        <begin position="159"/>
        <end position="179"/>
    </location>
</feature>
<dbReference type="PROSITE" id="PS00372">
    <property type="entry name" value="PTS_EIIA_TYPE_2_HIS"/>
    <property type="match status" value="1"/>
</dbReference>
<evidence type="ECO:0000256" key="1">
    <source>
        <dbReference type="ARBA" id="ARBA00001655"/>
    </source>
</evidence>
<keyword evidence="17" id="KW-0418">Kinase</keyword>
<dbReference type="NCBIfam" id="NF011663">
    <property type="entry name" value="PRK15083.1"/>
    <property type="match status" value="1"/>
</dbReference>
<evidence type="ECO:0000256" key="5">
    <source>
        <dbReference type="ARBA" id="ARBA00011909"/>
    </source>
</evidence>
<evidence type="ECO:0000256" key="22">
    <source>
        <dbReference type="ARBA" id="ARBA00030956"/>
    </source>
</evidence>
<dbReference type="Proteomes" id="UP000246410">
    <property type="component" value="Unassembled WGS sequence"/>
</dbReference>
<keyword evidence="19 25" id="KW-0472">Membrane</keyword>
<evidence type="ECO:0000256" key="17">
    <source>
        <dbReference type="ARBA" id="ARBA00022777"/>
    </source>
</evidence>
<protein>
    <recommendedName>
        <fullName evidence="6">Mannitol-specific phosphotransferase enzyme IIA component</fullName>
        <ecNumber evidence="5">2.7.1.197</ecNumber>
    </recommendedName>
    <alternativeName>
        <fullName evidence="22">EIIA</fullName>
    </alternativeName>
    <alternativeName>
        <fullName evidence="24">EIICB-Mtl</fullName>
    </alternativeName>
    <alternativeName>
        <fullName evidence="21">EIICBA-Mtl</fullName>
    </alternativeName>
    <alternativeName>
        <fullName evidence="23">EIII</fullName>
    </alternativeName>
    <alternativeName>
        <fullName evidence="20">PTS system mannitol-specific EIIA component</fullName>
    </alternativeName>
    <alternativeName>
        <fullName evidence="8">PTS system mannitol-specific EIICB component</fullName>
    </alternativeName>
    <alternativeName>
        <fullName evidence="7">PTS system mannitol-specific EIICBA component</fullName>
    </alternativeName>
</protein>
<evidence type="ECO:0000256" key="4">
    <source>
        <dbReference type="ARBA" id="ARBA00011738"/>
    </source>
</evidence>
<dbReference type="PROSITE" id="PS51104">
    <property type="entry name" value="PTS_EIIC_TYPE_2"/>
    <property type="match status" value="1"/>
</dbReference>
<evidence type="ECO:0000256" key="18">
    <source>
        <dbReference type="ARBA" id="ARBA00022989"/>
    </source>
</evidence>
<evidence type="ECO:0000256" key="11">
    <source>
        <dbReference type="ARBA" id="ARBA00022519"/>
    </source>
</evidence>
<dbReference type="Pfam" id="PF00359">
    <property type="entry name" value="PTS_EIIA_2"/>
    <property type="match status" value="1"/>
</dbReference>
<keyword evidence="11" id="KW-0997">Cell inner membrane</keyword>
<feature type="transmembrane region" description="Helical" evidence="25">
    <location>
        <begin position="239"/>
        <end position="261"/>
    </location>
</feature>
<evidence type="ECO:0000256" key="7">
    <source>
        <dbReference type="ARBA" id="ARBA00015039"/>
    </source>
</evidence>
<dbReference type="Gene3D" id="3.40.930.10">
    <property type="entry name" value="Mannitol-specific EII, Chain A"/>
    <property type="match status" value="1"/>
</dbReference>
<dbReference type="Pfam" id="PF02302">
    <property type="entry name" value="PTS_IIB"/>
    <property type="match status" value="1"/>
</dbReference>
<feature type="transmembrane region" description="Helical" evidence="25">
    <location>
        <begin position="122"/>
        <end position="138"/>
    </location>
</feature>
<dbReference type="CDD" id="cd05567">
    <property type="entry name" value="PTS_IIB_mannitol"/>
    <property type="match status" value="1"/>
</dbReference>
<dbReference type="CDD" id="cd00211">
    <property type="entry name" value="PTS_IIA_fru"/>
    <property type="match status" value="1"/>
</dbReference>